<evidence type="ECO:0000259" key="8">
    <source>
        <dbReference type="Pfam" id="PF00924"/>
    </source>
</evidence>
<keyword evidence="3" id="KW-1003">Cell membrane</keyword>
<feature type="domain" description="Mechanosensitive ion channel transmembrane helices 2/3" evidence="9">
    <location>
        <begin position="76"/>
        <end position="115"/>
    </location>
</feature>
<keyword evidence="6 7" id="KW-0472">Membrane</keyword>
<feature type="transmembrane region" description="Helical" evidence="7">
    <location>
        <begin position="20"/>
        <end position="46"/>
    </location>
</feature>
<dbReference type="SUPFAM" id="SSF82689">
    <property type="entry name" value="Mechanosensitive channel protein MscS (YggB), C-terminal domain"/>
    <property type="match status" value="1"/>
</dbReference>
<dbReference type="InterPro" id="IPR045276">
    <property type="entry name" value="YbiO_bact"/>
</dbReference>
<feature type="transmembrane region" description="Helical" evidence="7">
    <location>
        <begin position="99"/>
        <end position="118"/>
    </location>
</feature>
<organism evidence="10 12">
    <name type="scientific">Fundicoccus ignavus</name>
    <dbReference type="NCBI Taxonomy" id="2664442"/>
    <lineage>
        <taxon>Bacteria</taxon>
        <taxon>Bacillati</taxon>
        <taxon>Bacillota</taxon>
        <taxon>Bacilli</taxon>
        <taxon>Lactobacillales</taxon>
        <taxon>Aerococcaceae</taxon>
        <taxon>Fundicoccus</taxon>
    </lineage>
</organism>
<dbReference type="PANTHER" id="PTHR30460">
    <property type="entry name" value="MODERATE CONDUCTANCE MECHANOSENSITIVE CHANNEL YBIO"/>
    <property type="match status" value="1"/>
</dbReference>
<dbReference type="SUPFAM" id="SSF50182">
    <property type="entry name" value="Sm-like ribonucleoproteins"/>
    <property type="match status" value="1"/>
</dbReference>
<dbReference type="EMBL" id="WJQS01000002">
    <property type="protein sequence ID" value="MRI84959.1"/>
    <property type="molecule type" value="Genomic_DNA"/>
</dbReference>
<dbReference type="InterPro" id="IPR006685">
    <property type="entry name" value="MscS_channel_2nd"/>
</dbReference>
<evidence type="ECO:0000256" key="5">
    <source>
        <dbReference type="ARBA" id="ARBA00022989"/>
    </source>
</evidence>
<dbReference type="Proteomes" id="UP000430975">
    <property type="component" value="Unassembled WGS sequence"/>
</dbReference>
<dbReference type="Pfam" id="PF00924">
    <property type="entry name" value="MS_channel_2nd"/>
    <property type="match status" value="1"/>
</dbReference>
<dbReference type="Pfam" id="PF21088">
    <property type="entry name" value="MS_channel_1st"/>
    <property type="match status" value="1"/>
</dbReference>
<dbReference type="InterPro" id="IPR023408">
    <property type="entry name" value="MscS_beta-dom_sf"/>
</dbReference>
<gene>
    <name evidence="11" type="ORF">GF867_02270</name>
    <name evidence="10" type="ORF">GIY09_03470</name>
</gene>
<protein>
    <submittedName>
        <fullName evidence="10">Mechanosensitive ion channel</fullName>
    </submittedName>
</protein>
<evidence type="ECO:0000256" key="2">
    <source>
        <dbReference type="ARBA" id="ARBA00008017"/>
    </source>
</evidence>
<dbReference type="Proteomes" id="UP000440066">
    <property type="component" value="Unassembled WGS sequence"/>
</dbReference>
<evidence type="ECO:0000313" key="10">
    <source>
        <dbReference type="EMBL" id="MRI84959.1"/>
    </source>
</evidence>
<evidence type="ECO:0000256" key="3">
    <source>
        <dbReference type="ARBA" id="ARBA00022475"/>
    </source>
</evidence>
<feature type="domain" description="Mechanosensitive ion channel MscS" evidence="8">
    <location>
        <begin position="117"/>
        <end position="182"/>
    </location>
</feature>
<keyword evidence="5 7" id="KW-1133">Transmembrane helix</keyword>
<dbReference type="InterPro" id="IPR011014">
    <property type="entry name" value="MscS_channel_TM-2"/>
</dbReference>
<dbReference type="GO" id="GO:0005886">
    <property type="term" value="C:plasma membrane"/>
    <property type="evidence" value="ECO:0007669"/>
    <property type="project" value="UniProtKB-SubCell"/>
</dbReference>
<evidence type="ECO:0000256" key="4">
    <source>
        <dbReference type="ARBA" id="ARBA00022692"/>
    </source>
</evidence>
<sequence>MNNWINQILRQEWDTIAIDTLSFILTFAMITAIFILAKKAIGIIFKNRYNSRISLINKKTSPQRIETINNLMHNAATYALYFIYAYALLKLLGFPVETLIASAGIVGVAFGLGAQNFVKDLLNGIFIITENQFETGDVVTIPQEGITGTVLSTGVRTTTVKAANGDIYYIPNSYITIVNNQSRQAMRVLIDLPLDDDMDLNLFKEVIGKITREIKGEFAEYLTQEPSITGMIRGEYQTFMYRITFYVKNGEQYRLNSVFYERYFIALQEHNIQFPISTFTP</sequence>
<dbReference type="PANTHER" id="PTHR30460:SF0">
    <property type="entry name" value="MODERATE CONDUCTANCE MECHANOSENSITIVE CHANNEL YBIO"/>
    <property type="match status" value="1"/>
</dbReference>
<evidence type="ECO:0000313" key="12">
    <source>
        <dbReference type="Proteomes" id="UP000430975"/>
    </source>
</evidence>
<reference evidence="11 13" key="1">
    <citation type="submission" date="2019-11" db="EMBL/GenBank/DDBJ databases">
        <title>Characterisation of Fundicoccus ignavus gen. nov. sp. nov., a novel genus of the family Aerococcaceae from bulk tank milk.</title>
        <authorList>
            <person name="Siebert A."/>
            <person name="Huptas C."/>
            <person name="Wenning M."/>
            <person name="Scherer S."/>
            <person name="Doll E.V."/>
        </authorList>
    </citation>
    <scope>NUCLEOTIDE SEQUENCE [LARGE SCALE GENOMIC DNA]</scope>
    <source>
        <strain evidence="11 13">DSM 109652</strain>
    </source>
</reference>
<dbReference type="SUPFAM" id="SSF82861">
    <property type="entry name" value="Mechanosensitive channel protein MscS (YggB), transmembrane region"/>
    <property type="match status" value="1"/>
</dbReference>
<dbReference type="RefSeq" id="WP_153831502.1">
    <property type="nucleotide sequence ID" value="NZ_WJQS01000002.1"/>
</dbReference>
<feature type="transmembrane region" description="Helical" evidence="7">
    <location>
        <begin position="67"/>
        <end position="87"/>
    </location>
</feature>
<dbReference type="InterPro" id="IPR011066">
    <property type="entry name" value="MscS_channel_C_sf"/>
</dbReference>
<dbReference type="GO" id="GO:0008381">
    <property type="term" value="F:mechanosensitive monoatomic ion channel activity"/>
    <property type="evidence" value="ECO:0007669"/>
    <property type="project" value="InterPro"/>
</dbReference>
<dbReference type="InterPro" id="IPR010920">
    <property type="entry name" value="LSM_dom_sf"/>
</dbReference>
<evidence type="ECO:0000256" key="7">
    <source>
        <dbReference type="SAM" id="Phobius"/>
    </source>
</evidence>
<dbReference type="AlphaFoldDB" id="A0A6I2GI43"/>
<evidence type="ECO:0000313" key="13">
    <source>
        <dbReference type="Proteomes" id="UP000440066"/>
    </source>
</evidence>
<comment type="subcellular location">
    <subcellularLocation>
        <location evidence="1">Cell membrane</location>
        <topology evidence="1">Multi-pass membrane protein</topology>
    </subcellularLocation>
</comment>
<reference evidence="10 12" key="2">
    <citation type="submission" date="2019-11" db="EMBL/GenBank/DDBJ databases">
        <title>Characterisation of Fundicoccus ignavus gen. nov. sp. nov., a novel genus of the family Aerococcaceae isolated from bulk tank milk.</title>
        <authorList>
            <person name="Siebert A."/>
            <person name="Huptas C."/>
            <person name="Wenning M."/>
            <person name="Scherer S."/>
            <person name="Doll E.V."/>
        </authorList>
    </citation>
    <scope>NUCLEOTIDE SEQUENCE [LARGE SCALE GENOMIC DNA]</scope>
    <source>
        <strain evidence="10 12">WS4759</strain>
    </source>
</reference>
<dbReference type="Gene3D" id="2.30.30.60">
    <property type="match status" value="1"/>
</dbReference>
<dbReference type="EMBL" id="WJQT01000002">
    <property type="protein sequence ID" value="MRJ46394.1"/>
    <property type="molecule type" value="Genomic_DNA"/>
</dbReference>
<accession>A0A6I2GI43</accession>
<name>A0A6I2GI43_9LACT</name>
<comment type="similarity">
    <text evidence="2">Belongs to the MscS (TC 1.A.23) family.</text>
</comment>
<keyword evidence="4 7" id="KW-0812">Transmembrane</keyword>
<keyword evidence="12" id="KW-1185">Reference proteome</keyword>
<dbReference type="Gene3D" id="1.10.287.1260">
    <property type="match status" value="1"/>
</dbReference>
<evidence type="ECO:0000259" key="9">
    <source>
        <dbReference type="Pfam" id="PF21088"/>
    </source>
</evidence>
<evidence type="ECO:0000313" key="11">
    <source>
        <dbReference type="EMBL" id="MRJ46394.1"/>
    </source>
</evidence>
<evidence type="ECO:0000256" key="1">
    <source>
        <dbReference type="ARBA" id="ARBA00004651"/>
    </source>
</evidence>
<evidence type="ECO:0000256" key="6">
    <source>
        <dbReference type="ARBA" id="ARBA00023136"/>
    </source>
</evidence>
<dbReference type="Gene3D" id="3.30.70.100">
    <property type="match status" value="1"/>
</dbReference>
<proteinExistence type="inferred from homology"/>
<dbReference type="InterPro" id="IPR049142">
    <property type="entry name" value="MS_channel_1st"/>
</dbReference>
<comment type="caution">
    <text evidence="10">The sequence shown here is derived from an EMBL/GenBank/DDBJ whole genome shotgun (WGS) entry which is preliminary data.</text>
</comment>